<protein>
    <submittedName>
        <fullName evidence="2">Uncharacterized protein</fullName>
    </submittedName>
</protein>
<proteinExistence type="predicted"/>
<comment type="caution">
    <text evidence="2">The sequence shown here is derived from an EMBL/GenBank/DDBJ whole genome shotgun (WGS) entry which is preliminary data.</text>
</comment>
<dbReference type="EMBL" id="JASZZN010000001">
    <property type="protein sequence ID" value="MDM4013844.1"/>
    <property type="molecule type" value="Genomic_DNA"/>
</dbReference>
<reference evidence="2 3" key="1">
    <citation type="submission" date="2023-06" db="EMBL/GenBank/DDBJ databases">
        <title>Roseiconus lacunae JC819 isolated from Gulf of Mannar region, Tamil Nadu.</title>
        <authorList>
            <person name="Pk S."/>
            <person name="Ch S."/>
            <person name="Ch V.R."/>
        </authorList>
    </citation>
    <scope>NUCLEOTIDE SEQUENCE [LARGE SCALE GENOMIC DNA]</scope>
    <source>
        <strain evidence="2 3">JC819</strain>
    </source>
</reference>
<keyword evidence="3" id="KW-1185">Reference proteome</keyword>
<evidence type="ECO:0000313" key="3">
    <source>
        <dbReference type="Proteomes" id="UP001239462"/>
    </source>
</evidence>
<dbReference type="Proteomes" id="UP001239462">
    <property type="component" value="Unassembled WGS sequence"/>
</dbReference>
<evidence type="ECO:0000256" key="1">
    <source>
        <dbReference type="SAM" id="MobiDB-lite"/>
    </source>
</evidence>
<evidence type="ECO:0000313" key="2">
    <source>
        <dbReference type="EMBL" id="MDM4013844.1"/>
    </source>
</evidence>
<dbReference type="RefSeq" id="WP_289161544.1">
    <property type="nucleotide sequence ID" value="NZ_JASZZN010000001.1"/>
</dbReference>
<sequence>MSSIMTVILVGGFVLFKGNVSGYEFAPSHFQTREFSFYEIPYLEIQISPIRRSVVNDKLARQLRTQSLVTIPRGRKPNTWHLVSLRRGPTLTPALASLLVDSMRIGGLSGNLYWVSWISDHPNRAAVLWPTVQQLAERELYVLIPELLELARSFPGDDDAASFQTAADELLVGQYVSLIADLRLADRAPLAEELLREALQDYPDAERLRLINMQSAKSDVAAEEKTSPNKIPPSGS</sequence>
<accession>A0ABT7PBH5</accession>
<organism evidence="2 3">
    <name type="scientific">Roseiconus lacunae</name>
    <dbReference type="NCBI Taxonomy" id="2605694"/>
    <lineage>
        <taxon>Bacteria</taxon>
        <taxon>Pseudomonadati</taxon>
        <taxon>Planctomycetota</taxon>
        <taxon>Planctomycetia</taxon>
        <taxon>Pirellulales</taxon>
        <taxon>Pirellulaceae</taxon>
        <taxon>Roseiconus</taxon>
    </lineage>
</organism>
<gene>
    <name evidence="2" type="ORF">QTN89_00275</name>
</gene>
<feature type="region of interest" description="Disordered" evidence="1">
    <location>
        <begin position="216"/>
        <end position="236"/>
    </location>
</feature>
<name>A0ABT7PBH5_9BACT</name>